<dbReference type="InterPro" id="IPR052032">
    <property type="entry name" value="ATP-dep_AA_Ligase"/>
</dbReference>
<dbReference type="GO" id="GO:0046872">
    <property type="term" value="F:metal ion binding"/>
    <property type="evidence" value="ECO:0007669"/>
    <property type="project" value="InterPro"/>
</dbReference>
<dbReference type="AlphaFoldDB" id="A0A1H0NIU3"/>
<protein>
    <submittedName>
        <fullName evidence="6">Carbamoyl-phosphate synthase L chain, ATP binding domain</fullName>
    </submittedName>
</protein>
<dbReference type="OrthoDB" id="3428978at2"/>
<dbReference type="STRING" id="504798.SAMN05421871_102418"/>
<sequence length="415" mass="45089">MGIAQAEHDDRHVIVVHQWEDHYADYESYFDHSAGPVSYIVTPVGSGSVPSTAARVVTVEKTSDLAVMRETVADLADRFGRPRGIVALKENVLPVVTALRAEFGAAGRRAEDLHHFLYKDTMIAKAREIGVPIPETADVANHGDLTAFAAEHGWPVVIKPTRGSASEGVRLLHSPADVESVVFDRPMLVQAFVPHPIIVVDGVWLGDRHGPWRMSRYLENCLSFRHGTPLGFVEIDDAAVNAAMGEFLDKLLPGLCAEPYVYHLEAFMVPGEVPSFVFLEIGSRVGGAETPFLWREVHGFDLMAVECQLQLGIEPADLPTPELSTEDVAGYLLMPAPSRRPCRVVAAKSMLGPGGPYAEKVLTPGGVIPRSEAYYEHVGGRFRFRGATTAGVEASITKVAAEFELETVPFDGTDA</sequence>
<evidence type="ECO:0000256" key="4">
    <source>
        <dbReference type="PROSITE-ProRule" id="PRU00409"/>
    </source>
</evidence>
<evidence type="ECO:0000313" key="7">
    <source>
        <dbReference type="Proteomes" id="UP000199651"/>
    </source>
</evidence>
<dbReference type="Gene3D" id="3.40.50.20">
    <property type="match status" value="1"/>
</dbReference>
<dbReference type="PROSITE" id="PS50975">
    <property type="entry name" value="ATP_GRASP"/>
    <property type="match status" value="1"/>
</dbReference>
<dbReference type="GO" id="GO:0005524">
    <property type="term" value="F:ATP binding"/>
    <property type="evidence" value="ECO:0007669"/>
    <property type="project" value="UniProtKB-UniRule"/>
</dbReference>
<evidence type="ECO:0000256" key="2">
    <source>
        <dbReference type="ARBA" id="ARBA00022741"/>
    </source>
</evidence>
<reference evidence="7" key="1">
    <citation type="submission" date="2016-10" db="EMBL/GenBank/DDBJ databases">
        <authorList>
            <person name="Varghese N."/>
            <person name="Submissions S."/>
        </authorList>
    </citation>
    <scope>NUCLEOTIDE SEQUENCE [LARGE SCALE GENOMIC DNA]</scope>
    <source>
        <strain evidence="7">IBRC-M 10655</strain>
    </source>
</reference>
<dbReference type="Gene3D" id="3.30.1490.20">
    <property type="entry name" value="ATP-grasp fold, A domain"/>
    <property type="match status" value="1"/>
</dbReference>
<proteinExistence type="predicted"/>
<dbReference type="Proteomes" id="UP000199651">
    <property type="component" value="Unassembled WGS sequence"/>
</dbReference>
<dbReference type="InterPro" id="IPR013815">
    <property type="entry name" value="ATP_grasp_subdomain_1"/>
</dbReference>
<evidence type="ECO:0000256" key="3">
    <source>
        <dbReference type="ARBA" id="ARBA00022840"/>
    </source>
</evidence>
<feature type="domain" description="ATP-grasp" evidence="5">
    <location>
        <begin position="123"/>
        <end position="311"/>
    </location>
</feature>
<evidence type="ECO:0000259" key="5">
    <source>
        <dbReference type="PROSITE" id="PS50975"/>
    </source>
</evidence>
<gene>
    <name evidence="6" type="ORF">SAMN05192558_105368</name>
</gene>
<keyword evidence="7" id="KW-1185">Reference proteome</keyword>
<dbReference type="Gene3D" id="3.30.470.20">
    <property type="entry name" value="ATP-grasp fold, B domain"/>
    <property type="match status" value="1"/>
</dbReference>
<dbReference type="SUPFAM" id="SSF56059">
    <property type="entry name" value="Glutathione synthetase ATP-binding domain-like"/>
    <property type="match status" value="1"/>
</dbReference>
<keyword evidence="1" id="KW-0436">Ligase</keyword>
<dbReference type="GO" id="GO:0016874">
    <property type="term" value="F:ligase activity"/>
    <property type="evidence" value="ECO:0007669"/>
    <property type="project" value="UniProtKB-KW"/>
</dbReference>
<evidence type="ECO:0000313" key="6">
    <source>
        <dbReference type="EMBL" id="SDO92682.1"/>
    </source>
</evidence>
<organism evidence="6 7">
    <name type="scientific">Actinokineospora alba</name>
    <dbReference type="NCBI Taxonomy" id="504798"/>
    <lineage>
        <taxon>Bacteria</taxon>
        <taxon>Bacillati</taxon>
        <taxon>Actinomycetota</taxon>
        <taxon>Actinomycetes</taxon>
        <taxon>Pseudonocardiales</taxon>
        <taxon>Pseudonocardiaceae</taxon>
        <taxon>Actinokineospora</taxon>
    </lineage>
</organism>
<dbReference type="InterPro" id="IPR005479">
    <property type="entry name" value="CPAse_ATP-bd"/>
</dbReference>
<keyword evidence="2 4" id="KW-0547">Nucleotide-binding</keyword>
<evidence type="ECO:0000256" key="1">
    <source>
        <dbReference type="ARBA" id="ARBA00022598"/>
    </source>
</evidence>
<dbReference type="RefSeq" id="WP_133794644.1">
    <property type="nucleotide sequence ID" value="NZ_FNDV01000002.1"/>
</dbReference>
<accession>A0A1H0NIU3</accession>
<dbReference type="PANTHER" id="PTHR43585">
    <property type="entry name" value="FUMIPYRROLE BIOSYNTHESIS PROTEIN C"/>
    <property type="match status" value="1"/>
</dbReference>
<dbReference type="PANTHER" id="PTHR43585:SF2">
    <property type="entry name" value="ATP-GRASP ENZYME FSQD"/>
    <property type="match status" value="1"/>
</dbReference>
<dbReference type="EMBL" id="FNJB01000005">
    <property type="protein sequence ID" value="SDO92682.1"/>
    <property type="molecule type" value="Genomic_DNA"/>
</dbReference>
<keyword evidence="3 4" id="KW-0067">ATP-binding</keyword>
<dbReference type="InterPro" id="IPR011761">
    <property type="entry name" value="ATP-grasp"/>
</dbReference>
<name>A0A1H0NIU3_9PSEU</name>
<dbReference type="Pfam" id="PF02786">
    <property type="entry name" value="CPSase_L_D2"/>
    <property type="match status" value="1"/>
</dbReference>